<evidence type="ECO:0000256" key="1">
    <source>
        <dbReference type="ARBA" id="ARBA00004123"/>
    </source>
</evidence>
<evidence type="ECO:0000256" key="6">
    <source>
        <dbReference type="ARBA" id="ARBA00023125"/>
    </source>
</evidence>
<dbReference type="InterPro" id="IPR050589">
    <property type="entry name" value="Ikaros_C2H2-ZF"/>
</dbReference>
<dbReference type="GO" id="GO:0003700">
    <property type="term" value="F:DNA-binding transcription factor activity"/>
    <property type="evidence" value="ECO:0007669"/>
    <property type="project" value="TreeGrafter"/>
</dbReference>
<evidence type="ECO:0000256" key="5">
    <source>
        <dbReference type="ARBA" id="ARBA00022833"/>
    </source>
</evidence>
<evidence type="ECO:0000313" key="10">
    <source>
        <dbReference type="EMBL" id="KAJ3112498.1"/>
    </source>
</evidence>
<dbReference type="PROSITE" id="PS50157">
    <property type="entry name" value="ZINC_FINGER_C2H2_2"/>
    <property type="match status" value="2"/>
</dbReference>
<dbReference type="PANTHER" id="PTHR24404:SF106">
    <property type="entry name" value="C2H2-TYPE DOMAIN-CONTAINING PROTEIN"/>
    <property type="match status" value="1"/>
</dbReference>
<dbReference type="SUPFAM" id="SSF57667">
    <property type="entry name" value="beta-beta-alpha zinc fingers"/>
    <property type="match status" value="2"/>
</dbReference>
<keyword evidence="2" id="KW-0479">Metal-binding</keyword>
<dbReference type="Gene3D" id="3.30.160.60">
    <property type="entry name" value="Classic Zinc Finger"/>
    <property type="match status" value="2"/>
</dbReference>
<evidence type="ECO:0000313" key="11">
    <source>
        <dbReference type="Proteomes" id="UP001211907"/>
    </source>
</evidence>
<evidence type="ECO:0000256" key="8">
    <source>
        <dbReference type="PROSITE-ProRule" id="PRU00042"/>
    </source>
</evidence>
<dbReference type="Pfam" id="PF23561">
    <property type="entry name" value="zf-C2H2_15"/>
    <property type="match status" value="1"/>
</dbReference>
<evidence type="ECO:0000256" key="4">
    <source>
        <dbReference type="ARBA" id="ARBA00022771"/>
    </source>
</evidence>
<dbReference type="InterPro" id="IPR056436">
    <property type="entry name" value="Znf-C2H2_ZIC1-5/GLI1-3-like"/>
</dbReference>
<dbReference type="Proteomes" id="UP001211907">
    <property type="component" value="Unassembled WGS sequence"/>
</dbReference>
<dbReference type="AlphaFoldDB" id="A0AAD5SX83"/>
<dbReference type="InterPro" id="IPR036236">
    <property type="entry name" value="Znf_C2H2_sf"/>
</dbReference>
<keyword evidence="6" id="KW-0238">DNA-binding</keyword>
<keyword evidence="4 8" id="KW-0863">Zinc-finger</keyword>
<evidence type="ECO:0000256" key="2">
    <source>
        <dbReference type="ARBA" id="ARBA00022723"/>
    </source>
</evidence>
<reference evidence="10" key="1">
    <citation type="submission" date="2020-05" db="EMBL/GenBank/DDBJ databases">
        <title>Phylogenomic resolution of chytrid fungi.</title>
        <authorList>
            <person name="Stajich J.E."/>
            <person name="Amses K."/>
            <person name="Simmons R."/>
            <person name="Seto K."/>
            <person name="Myers J."/>
            <person name="Bonds A."/>
            <person name="Quandt C.A."/>
            <person name="Barry K."/>
            <person name="Liu P."/>
            <person name="Grigoriev I."/>
            <person name="Longcore J.E."/>
            <person name="James T.Y."/>
        </authorList>
    </citation>
    <scope>NUCLEOTIDE SEQUENCE</scope>
    <source>
        <strain evidence="10">JEL0513</strain>
    </source>
</reference>
<evidence type="ECO:0000259" key="9">
    <source>
        <dbReference type="PROSITE" id="PS50157"/>
    </source>
</evidence>
<evidence type="ECO:0000256" key="3">
    <source>
        <dbReference type="ARBA" id="ARBA00022737"/>
    </source>
</evidence>
<protein>
    <recommendedName>
        <fullName evidence="9">C2H2-type domain-containing protein</fullName>
    </recommendedName>
</protein>
<accession>A0AAD5SX83</accession>
<dbReference type="FunFam" id="3.30.160.60:FF:000870">
    <property type="entry name" value="zinc finger protein 197 isoform X1"/>
    <property type="match status" value="1"/>
</dbReference>
<name>A0AAD5SX83_9FUNG</name>
<comment type="subcellular location">
    <subcellularLocation>
        <location evidence="1">Nucleus</location>
    </subcellularLocation>
</comment>
<dbReference type="PANTHER" id="PTHR24404">
    <property type="entry name" value="ZINC FINGER PROTEIN"/>
    <property type="match status" value="1"/>
</dbReference>
<gene>
    <name evidence="10" type="ORF">HK100_002314</name>
</gene>
<feature type="domain" description="C2H2-type" evidence="9">
    <location>
        <begin position="227"/>
        <end position="254"/>
    </location>
</feature>
<dbReference type="GO" id="GO:0005634">
    <property type="term" value="C:nucleus"/>
    <property type="evidence" value="ECO:0007669"/>
    <property type="project" value="UniProtKB-SubCell"/>
</dbReference>
<dbReference type="PROSITE" id="PS00028">
    <property type="entry name" value="ZINC_FINGER_C2H2_1"/>
    <property type="match status" value="2"/>
</dbReference>
<dbReference type="EMBL" id="JADGJH010001536">
    <property type="protein sequence ID" value="KAJ3112498.1"/>
    <property type="molecule type" value="Genomic_DNA"/>
</dbReference>
<dbReference type="GO" id="GO:0000978">
    <property type="term" value="F:RNA polymerase II cis-regulatory region sequence-specific DNA binding"/>
    <property type="evidence" value="ECO:0007669"/>
    <property type="project" value="TreeGrafter"/>
</dbReference>
<keyword evidence="5" id="KW-0862">Zinc</keyword>
<dbReference type="SMART" id="SM00355">
    <property type="entry name" value="ZnF_C2H2"/>
    <property type="match status" value="3"/>
</dbReference>
<keyword evidence="7" id="KW-0539">Nucleus</keyword>
<evidence type="ECO:0000256" key="7">
    <source>
        <dbReference type="ARBA" id="ARBA00023242"/>
    </source>
</evidence>
<dbReference type="GO" id="GO:0008270">
    <property type="term" value="F:zinc ion binding"/>
    <property type="evidence" value="ECO:0007669"/>
    <property type="project" value="UniProtKB-KW"/>
</dbReference>
<proteinExistence type="predicted"/>
<keyword evidence="3" id="KW-0677">Repeat</keyword>
<sequence>MRLPGINMLPGIHMLYGIHPQLPLSFRQHWQILPAPHLPRQQQQQQQDPYLNQLPTQTYIHPPQQQQHLQQIQQEPRQISQFQPAPYIPQQRLQTVPLRQQQQQQQQQHVQVLEKSYEDEQQNDIHQYQKQTQVLLKQENKYLYIPKQQTLQQVQHLSPPQSATPIVGMAATAPLAPAKATNAAAGVALSELSHHQRYQCADCSRTYRSKASLLHHVATYHKGARPFECARCLKTFQTKNRLIVHVRSHTNEKPYSCLVKNCPYAARQKCALNQHVINRHPELAKSGT</sequence>
<comment type="caution">
    <text evidence="10">The sequence shown here is derived from an EMBL/GenBank/DDBJ whole genome shotgun (WGS) entry which is preliminary data.</text>
</comment>
<dbReference type="GO" id="GO:0006357">
    <property type="term" value="P:regulation of transcription by RNA polymerase II"/>
    <property type="evidence" value="ECO:0007669"/>
    <property type="project" value="TreeGrafter"/>
</dbReference>
<dbReference type="InterPro" id="IPR013087">
    <property type="entry name" value="Znf_C2H2_type"/>
</dbReference>
<keyword evidence="11" id="KW-1185">Reference proteome</keyword>
<organism evidence="10 11">
    <name type="scientific">Physocladia obscura</name>
    <dbReference type="NCBI Taxonomy" id="109957"/>
    <lineage>
        <taxon>Eukaryota</taxon>
        <taxon>Fungi</taxon>
        <taxon>Fungi incertae sedis</taxon>
        <taxon>Chytridiomycota</taxon>
        <taxon>Chytridiomycota incertae sedis</taxon>
        <taxon>Chytridiomycetes</taxon>
        <taxon>Chytridiales</taxon>
        <taxon>Chytriomycetaceae</taxon>
        <taxon>Physocladia</taxon>
    </lineage>
</organism>
<feature type="domain" description="C2H2-type" evidence="9">
    <location>
        <begin position="198"/>
        <end position="226"/>
    </location>
</feature>